<evidence type="ECO:0008006" key="3">
    <source>
        <dbReference type="Google" id="ProtNLM"/>
    </source>
</evidence>
<dbReference type="AlphaFoldDB" id="A0A6L5YJL8"/>
<gene>
    <name evidence="1" type="ORF">FYJ59_09510</name>
</gene>
<dbReference type="EMBL" id="VUMU01000011">
    <property type="protein sequence ID" value="MST58465.1"/>
    <property type="molecule type" value="Genomic_DNA"/>
</dbReference>
<evidence type="ECO:0000313" key="1">
    <source>
        <dbReference type="EMBL" id="MST58465.1"/>
    </source>
</evidence>
<dbReference type="RefSeq" id="WP_154496624.1">
    <property type="nucleotide sequence ID" value="NZ_VUMU01000011.1"/>
</dbReference>
<evidence type="ECO:0000313" key="2">
    <source>
        <dbReference type="Proteomes" id="UP000476055"/>
    </source>
</evidence>
<name>A0A6L5YJL8_9FIRM</name>
<reference evidence="1 2" key="1">
    <citation type="submission" date="2019-08" db="EMBL/GenBank/DDBJ databases">
        <title>In-depth cultivation of the pig gut microbiome towards novel bacterial diversity and tailored functional studies.</title>
        <authorList>
            <person name="Wylensek D."/>
            <person name="Hitch T.C.A."/>
            <person name="Clavel T."/>
        </authorList>
    </citation>
    <scope>NUCLEOTIDE SEQUENCE [LARGE SCALE GENOMIC DNA]</scope>
    <source>
        <strain evidence="1 2">WCA3-601-WT-6H</strain>
    </source>
</reference>
<comment type="caution">
    <text evidence="1">The sequence shown here is derived from an EMBL/GenBank/DDBJ whole genome shotgun (WGS) entry which is preliminary data.</text>
</comment>
<dbReference type="Pfam" id="PF19538">
    <property type="entry name" value="DUF6062"/>
    <property type="match status" value="1"/>
</dbReference>
<accession>A0A6L5YJL8</accession>
<dbReference type="InterPro" id="IPR045706">
    <property type="entry name" value="DUF6062"/>
</dbReference>
<sequence>MKEQLYTIPLNDAVNAQDECPFCYIHRNIEQDLLDFVLGSGSSYMEADIREQTDKAGFCRYHFQKMFDYGNTLGNAWILKTHYQRMIREMQQEFASFRPGKSSLLGKFKKAEGSENTIGMWIRAKEDSCYICSQYKDTYERYLDTFFYLWKNDESFRNKIINGKGFCLPHFGDLCEAADRKLSDKEKQEFYDCLLPVMEANMQRISEDVSWLVEKFDYRNKDADWKNSKDAIQRGMQKLKGGYPADPAYKMSK</sequence>
<organism evidence="1 2">
    <name type="scientific">Waltera intestinalis</name>
    <dbReference type="NCBI Taxonomy" id="2606635"/>
    <lineage>
        <taxon>Bacteria</taxon>
        <taxon>Bacillati</taxon>
        <taxon>Bacillota</taxon>
        <taxon>Clostridia</taxon>
        <taxon>Lachnospirales</taxon>
        <taxon>Lachnospiraceae</taxon>
        <taxon>Waltera</taxon>
    </lineage>
</organism>
<proteinExistence type="predicted"/>
<keyword evidence="2" id="KW-1185">Reference proteome</keyword>
<protein>
    <recommendedName>
        <fullName evidence="3">ABC transporter substrate-binding protein</fullName>
    </recommendedName>
</protein>
<dbReference type="Proteomes" id="UP000476055">
    <property type="component" value="Unassembled WGS sequence"/>
</dbReference>